<feature type="transmembrane region" description="Helical" evidence="5">
    <location>
        <begin position="108"/>
        <end position="136"/>
    </location>
</feature>
<feature type="transmembrane region" description="Helical" evidence="5">
    <location>
        <begin position="24"/>
        <end position="48"/>
    </location>
</feature>
<dbReference type="Gene3D" id="1.20.120.1630">
    <property type="match status" value="1"/>
</dbReference>
<dbReference type="Pfam" id="PF04191">
    <property type="entry name" value="PEMT"/>
    <property type="match status" value="1"/>
</dbReference>
<dbReference type="EMBL" id="LBPY01000004">
    <property type="protein sequence ID" value="KKP66623.1"/>
    <property type="molecule type" value="Genomic_DNA"/>
</dbReference>
<keyword evidence="3 5" id="KW-1133">Transmembrane helix</keyword>
<feature type="transmembrane region" description="Helical" evidence="5">
    <location>
        <begin position="54"/>
        <end position="74"/>
    </location>
</feature>
<evidence type="ECO:0000256" key="2">
    <source>
        <dbReference type="ARBA" id="ARBA00022692"/>
    </source>
</evidence>
<dbReference type="PANTHER" id="PTHR43847">
    <property type="entry name" value="BLL3993 PROTEIN"/>
    <property type="match status" value="1"/>
</dbReference>
<keyword evidence="4 5" id="KW-0472">Membrane</keyword>
<dbReference type="AlphaFoldDB" id="A0A0G0BB26"/>
<evidence type="ECO:0000313" key="7">
    <source>
        <dbReference type="Proteomes" id="UP000034952"/>
    </source>
</evidence>
<evidence type="ECO:0000256" key="5">
    <source>
        <dbReference type="SAM" id="Phobius"/>
    </source>
</evidence>
<evidence type="ECO:0008006" key="8">
    <source>
        <dbReference type="Google" id="ProtNLM"/>
    </source>
</evidence>
<dbReference type="GO" id="GO:0012505">
    <property type="term" value="C:endomembrane system"/>
    <property type="evidence" value="ECO:0007669"/>
    <property type="project" value="UniProtKB-SubCell"/>
</dbReference>
<dbReference type="Proteomes" id="UP000034952">
    <property type="component" value="Unassembled WGS sequence"/>
</dbReference>
<name>A0A0G0BB26_9BACT</name>
<comment type="subcellular location">
    <subcellularLocation>
        <location evidence="1">Endomembrane system</location>
        <topology evidence="1">Multi-pass membrane protein</topology>
    </subcellularLocation>
</comment>
<proteinExistence type="predicted"/>
<sequence length="168" mass="19835">MYMNKNKKKPIEESRYRSSSVHQLLFLSYSVFLFSVILGVIMDIIFPFRIFSNIIFQYIGILMIILGSVIAYWAQSTSGNYKEEKAKLKNKTYFDRGPYKYLRSPTHFGLFIMTLGLALMINSLFSIIFTVLAQIITKIFFVRKQEKILEDKYGEVYVNYKKKVKNWL</sequence>
<comment type="caution">
    <text evidence="6">The sequence shown here is derived from an EMBL/GenBank/DDBJ whole genome shotgun (WGS) entry which is preliminary data.</text>
</comment>
<protein>
    <recommendedName>
        <fullName evidence="8">Isoprenylcysteine carboxyl methyltransferase</fullName>
    </recommendedName>
</protein>
<keyword evidence="2 5" id="KW-0812">Transmembrane</keyword>
<dbReference type="InterPro" id="IPR007318">
    <property type="entry name" value="Phopholipid_MeTrfase"/>
</dbReference>
<evidence type="ECO:0000256" key="1">
    <source>
        <dbReference type="ARBA" id="ARBA00004127"/>
    </source>
</evidence>
<dbReference type="PANTHER" id="PTHR43847:SF1">
    <property type="entry name" value="BLL3993 PROTEIN"/>
    <property type="match status" value="1"/>
</dbReference>
<dbReference type="InterPro" id="IPR052527">
    <property type="entry name" value="Metal_cation-efflux_comp"/>
</dbReference>
<evidence type="ECO:0000256" key="3">
    <source>
        <dbReference type="ARBA" id="ARBA00022989"/>
    </source>
</evidence>
<gene>
    <name evidence="6" type="ORF">UR64_C0004G0004</name>
</gene>
<evidence type="ECO:0000313" key="6">
    <source>
        <dbReference type="EMBL" id="KKP66623.1"/>
    </source>
</evidence>
<evidence type="ECO:0000256" key="4">
    <source>
        <dbReference type="ARBA" id="ARBA00023136"/>
    </source>
</evidence>
<accession>A0A0G0BB26</accession>
<organism evidence="6 7">
    <name type="scientific">Candidatus Nomurabacteria bacterium GW2011_GWE1_35_16</name>
    <dbReference type="NCBI Taxonomy" id="1618761"/>
    <lineage>
        <taxon>Bacteria</taxon>
        <taxon>Candidatus Nomuraibacteriota</taxon>
    </lineage>
</organism>
<reference evidence="6 7" key="1">
    <citation type="journal article" date="2015" name="Nature">
        <title>rRNA introns, odd ribosomes, and small enigmatic genomes across a large radiation of phyla.</title>
        <authorList>
            <person name="Brown C.T."/>
            <person name="Hug L.A."/>
            <person name="Thomas B.C."/>
            <person name="Sharon I."/>
            <person name="Castelle C.J."/>
            <person name="Singh A."/>
            <person name="Wilkins M.J."/>
            <person name="Williams K.H."/>
            <person name="Banfield J.F."/>
        </authorList>
    </citation>
    <scope>NUCLEOTIDE SEQUENCE [LARGE SCALE GENOMIC DNA]</scope>
</reference>